<dbReference type="AlphaFoldDB" id="A0A6J6YX13"/>
<name>A0A6J6YX13_9ZZZZ</name>
<reference evidence="1" key="1">
    <citation type="submission" date="2020-05" db="EMBL/GenBank/DDBJ databases">
        <authorList>
            <person name="Chiriac C."/>
            <person name="Salcher M."/>
            <person name="Ghai R."/>
            <person name="Kavagutti S V."/>
        </authorList>
    </citation>
    <scope>NUCLEOTIDE SEQUENCE</scope>
</reference>
<sequence>MFEAQRERVVLELQLAYAGSERQPEELRDLRRNLPGVGIDRVTAEQDEVVAAEHLNRAGKCLRGGPRVAAGERGIGDVHAVICAERDGFAQHVLGAGRPERDHGERAARGLCELVALGHGAPAVVVHVQLDTVALQASVGAQRERLDFRDLLDERSDPERLGHREELRESG</sequence>
<accession>A0A6J6YX13</accession>
<dbReference type="EMBL" id="CAFABA010000003">
    <property type="protein sequence ID" value="CAB4812823.1"/>
    <property type="molecule type" value="Genomic_DNA"/>
</dbReference>
<organism evidence="1">
    <name type="scientific">freshwater metagenome</name>
    <dbReference type="NCBI Taxonomy" id="449393"/>
    <lineage>
        <taxon>unclassified sequences</taxon>
        <taxon>metagenomes</taxon>
        <taxon>ecological metagenomes</taxon>
    </lineage>
</organism>
<protein>
    <submittedName>
        <fullName evidence="1">Unannotated protein</fullName>
    </submittedName>
</protein>
<gene>
    <name evidence="1" type="ORF">UFOPK3139_00116</name>
</gene>
<proteinExistence type="predicted"/>
<evidence type="ECO:0000313" key="1">
    <source>
        <dbReference type="EMBL" id="CAB4812823.1"/>
    </source>
</evidence>